<gene>
    <name evidence="3" type="ORF">Din_042645</name>
</gene>
<protein>
    <submittedName>
        <fullName evidence="3">Uncharacterized protein</fullName>
    </submittedName>
</protein>
<keyword evidence="2" id="KW-1133">Transmembrane helix</keyword>
<accession>A0A5B7BXL3</accession>
<reference evidence="3" key="1">
    <citation type="submission" date="2019-08" db="EMBL/GenBank/DDBJ databases">
        <title>Reference gene set and small RNA set construction with multiple tissues from Davidia involucrata Baill.</title>
        <authorList>
            <person name="Yang H."/>
            <person name="Zhou C."/>
            <person name="Li G."/>
            <person name="Wang J."/>
            <person name="Gao P."/>
            <person name="Wang M."/>
            <person name="Wang R."/>
            <person name="Zhao Y."/>
        </authorList>
    </citation>
    <scope>NUCLEOTIDE SEQUENCE</scope>
    <source>
        <tissue evidence="3">Mixed with DoveR01_LX</tissue>
    </source>
</reference>
<evidence type="ECO:0000313" key="3">
    <source>
        <dbReference type="EMBL" id="MPA73204.1"/>
    </source>
</evidence>
<organism evidence="3">
    <name type="scientific">Davidia involucrata</name>
    <name type="common">Dove tree</name>
    <dbReference type="NCBI Taxonomy" id="16924"/>
    <lineage>
        <taxon>Eukaryota</taxon>
        <taxon>Viridiplantae</taxon>
        <taxon>Streptophyta</taxon>
        <taxon>Embryophyta</taxon>
        <taxon>Tracheophyta</taxon>
        <taxon>Spermatophyta</taxon>
        <taxon>Magnoliopsida</taxon>
        <taxon>eudicotyledons</taxon>
        <taxon>Gunneridae</taxon>
        <taxon>Pentapetalae</taxon>
        <taxon>asterids</taxon>
        <taxon>Cornales</taxon>
        <taxon>Nyssaceae</taxon>
        <taxon>Davidia</taxon>
    </lineage>
</organism>
<proteinExistence type="predicted"/>
<dbReference type="AlphaFoldDB" id="A0A5B7BXL3"/>
<evidence type="ECO:0000256" key="1">
    <source>
        <dbReference type="SAM" id="MobiDB-lite"/>
    </source>
</evidence>
<feature type="region of interest" description="Disordered" evidence="1">
    <location>
        <begin position="140"/>
        <end position="183"/>
    </location>
</feature>
<keyword evidence="2" id="KW-0812">Transmembrane</keyword>
<name>A0A5B7BXL3_DAVIN</name>
<feature type="transmembrane region" description="Helical" evidence="2">
    <location>
        <begin position="21"/>
        <end position="46"/>
    </location>
</feature>
<dbReference type="EMBL" id="GHES01042645">
    <property type="protein sequence ID" value="MPA73204.1"/>
    <property type="molecule type" value="Transcribed_RNA"/>
</dbReference>
<sequence length="183" mass="19965">MACQAMHSWTFGGLVRAYLDLAIAYVLLCASTLAFFASKFLGIFGLCLPCPCNGPFGNANSNYYLQRLLVDCPAEKASSIQPSAKSNFPFDQIWANGHNYQLNLKLIRERNNNVDRFIEMEGEASCSSISDVREGSFDLKGKGIMNQSPRRGLGPRREGNEGNEAIEGSSVLADSGGDANLFH</sequence>
<keyword evidence="2" id="KW-0472">Membrane</keyword>
<evidence type="ECO:0000256" key="2">
    <source>
        <dbReference type="SAM" id="Phobius"/>
    </source>
</evidence>